<comment type="caution">
    <text evidence="1">The sequence shown here is derived from an EMBL/GenBank/DDBJ whole genome shotgun (WGS) entry which is preliminary data.</text>
</comment>
<organism evidence="1 2">
    <name type="scientific">Nonlabens ulvanivorans</name>
    <name type="common">Persicivirga ulvanivorans</name>
    <dbReference type="NCBI Taxonomy" id="906888"/>
    <lineage>
        <taxon>Bacteria</taxon>
        <taxon>Pseudomonadati</taxon>
        <taxon>Bacteroidota</taxon>
        <taxon>Flavobacteriia</taxon>
        <taxon>Flavobacteriales</taxon>
        <taxon>Flavobacteriaceae</taxon>
        <taxon>Nonlabens</taxon>
    </lineage>
</organism>
<name>A0A090WHL2_NONUL</name>
<evidence type="ECO:0000313" key="2">
    <source>
        <dbReference type="Proteomes" id="UP000029647"/>
    </source>
</evidence>
<sequence length="38" mass="4550">MIYVDHKRNSDPEWMDDPILMSKLYKMLLTILIELING</sequence>
<evidence type="ECO:0000313" key="1">
    <source>
        <dbReference type="EMBL" id="GAL75733.1"/>
    </source>
</evidence>
<protein>
    <submittedName>
        <fullName evidence="1">Uncharacterized protein</fullName>
    </submittedName>
</protein>
<dbReference type="AlphaFoldDB" id="A0A090WHL2"/>
<dbReference type="EMBL" id="BBNT01000006">
    <property type="protein sequence ID" value="GAL75733.1"/>
    <property type="molecule type" value="Genomic_DNA"/>
</dbReference>
<proteinExistence type="predicted"/>
<accession>A0A090WHL2</accession>
<gene>
    <name evidence="1" type="ORF">JCM19275_1616</name>
</gene>
<dbReference type="Proteomes" id="UP000029647">
    <property type="component" value="Unassembled WGS sequence"/>
</dbReference>
<reference evidence="1 2" key="1">
    <citation type="journal article" date="2014" name="Genome Announc.">
        <title>Draft Genome Sequences of Marine Flavobacterium Nonlabens Strains NR17, NR24, NR27, NR32, NR33, and Ara13.</title>
        <authorList>
            <person name="Nakanishi M."/>
            <person name="Meirelles P."/>
            <person name="Suzuki R."/>
            <person name="Takatani N."/>
            <person name="Mino S."/>
            <person name="Suda W."/>
            <person name="Oshima K."/>
            <person name="Hattori M."/>
            <person name="Ohkuma M."/>
            <person name="Hosokawa M."/>
            <person name="Miyashita K."/>
            <person name="Thompson F.L."/>
            <person name="Niwa A."/>
            <person name="Sawabe T."/>
            <person name="Sawabe T."/>
        </authorList>
    </citation>
    <scope>NUCLEOTIDE SEQUENCE [LARGE SCALE GENOMIC DNA]</scope>
    <source>
        <strain evidence="2">JCM19275</strain>
    </source>
</reference>